<gene>
    <name evidence="3" type="ORF">MACJ_000259</name>
</gene>
<feature type="region of interest" description="Disordered" evidence="1">
    <location>
        <begin position="682"/>
        <end position="703"/>
    </location>
</feature>
<evidence type="ECO:0000259" key="2">
    <source>
        <dbReference type="Pfam" id="PF22600"/>
    </source>
</evidence>
<accession>A0A976M606</accession>
<dbReference type="Pfam" id="PF22600">
    <property type="entry name" value="MTPAP-like_central"/>
    <property type="match status" value="1"/>
</dbReference>
<feature type="region of interest" description="Disordered" evidence="1">
    <location>
        <begin position="212"/>
        <end position="297"/>
    </location>
</feature>
<dbReference type="Gene3D" id="1.10.1410.10">
    <property type="match status" value="1"/>
</dbReference>
<name>A0A976M606_THEOR</name>
<dbReference type="PANTHER" id="PTHR12271">
    <property type="entry name" value="POLY A POLYMERASE CID PAP -RELATED"/>
    <property type="match status" value="1"/>
</dbReference>
<proteinExistence type="predicted"/>
<feature type="compositionally biased region" description="Acidic residues" evidence="1">
    <location>
        <begin position="685"/>
        <end position="703"/>
    </location>
</feature>
<evidence type="ECO:0000313" key="4">
    <source>
        <dbReference type="Proteomes" id="UP000244803"/>
    </source>
</evidence>
<evidence type="ECO:0000256" key="1">
    <source>
        <dbReference type="SAM" id="MobiDB-lite"/>
    </source>
</evidence>
<dbReference type="Proteomes" id="UP000244803">
    <property type="component" value="Chromosome 1"/>
</dbReference>
<dbReference type="Gene3D" id="3.30.460.10">
    <property type="entry name" value="Beta Polymerase, domain 2"/>
    <property type="match status" value="1"/>
</dbReference>
<organism evidence="3 4">
    <name type="scientific">Theileria orientalis</name>
    <dbReference type="NCBI Taxonomy" id="68886"/>
    <lineage>
        <taxon>Eukaryota</taxon>
        <taxon>Sar</taxon>
        <taxon>Alveolata</taxon>
        <taxon>Apicomplexa</taxon>
        <taxon>Aconoidasida</taxon>
        <taxon>Piroplasmida</taxon>
        <taxon>Theileriidae</taxon>
        <taxon>Theileria</taxon>
    </lineage>
</organism>
<dbReference type="EMBL" id="CP056065">
    <property type="protein sequence ID" value="UKJ87819.2"/>
    <property type="molecule type" value="Genomic_DNA"/>
</dbReference>
<dbReference type="InterPro" id="IPR054708">
    <property type="entry name" value="MTPAP-like_central"/>
</dbReference>
<protein>
    <recommendedName>
        <fullName evidence="2">Poly(A) RNA polymerase mitochondrial-like central palm domain-containing protein</fullName>
    </recommendedName>
</protein>
<dbReference type="InterPro" id="IPR043519">
    <property type="entry name" value="NT_sf"/>
</dbReference>
<feature type="compositionally biased region" description="Low complexity" evidence="1">
    <location>
        <begin position="43"/>
        <end position="55"/>
    </location>
</feature>
<dbReference type="AlphaFoldDB" id="A0A976M606"/>
<feature type="domain" description="Poly(A) RNA polymerase mitochondrial-like central palm" evidence="2">
    <location>
        <begin position="333"/>
        <end position="484"/>
    </location>
</feature>
<dbReference type="PANTHER" id="PTHR12271:SF40">
    <property type="entry name" value="POLY(A) RNA POLYMERASE GLD2"/>
    <property type="match status" value="1"/>
</dbReference>
<reference evidence="3" key="1">
    <citation type="submission" date="2022-07" db="EMBL/GenBank/DDBJ databases">
        <title>Evaluation of T. orientalis genome assembly methods using nanopore sequencing and analysis of variation between genomes.</title>
        <authorList>
            <person name="Yam J."/>
            <person name="Micallef M.L."/>
            <person name="Liu M."/>
            <person name="Djordjevic S.P."/>
            <person name="Bogema D.R."/>
            <person name="Jenkins C."/>
        </authorList>
    </citation>
    <scope>NUCLEOTIDE SEQUENCE</scope>
    <source>
        <strain evidence="3">Fish Creek</strain>
    </source>
</reference>
<evidence type="ECO:0000313" key="3">
    <source>
        <dbReference type="EMBL" id="UKJ87819.2"/>
    </source>
</evidence>
<dbReference type="OrthoDB" id="2274644at2759"/>
<dbReference type="GO" id="GO:0031123">
    <property type="term" value="P:RNA 3'-end processing"/>
    <property type="evidence" value="ECO:0007669"/>
    <property type="project" value="TreeGrafter"/>
</dbReference>
<dbReference type="SUPFAM" id="SSF81301">
    <property type="entry name" value="Nucleotidyltransferase"/>
    <property type="match status" value="1"/>
</dbReference>
<sequence length="1256" mass="139785">MSGNYRDISHRSPLPFEYCTCRCNVHFDQYSAFSRPYSTHLTNTTHTTTHSNNTHYNKDPAQNTHRDGTMGKEHNADLGEVTYANAATRSGAAPGAFANHKATDSSDAYKHDRNGGYVMTGANTVVDEELVGKFSNMYTSKPFQERESPVLSDGTDMTQGDGFMDSREYLERLHCASCDKPLLMYTSLDFKLFDNWVNYVFYHKSFSPSLHSATPYDQKELSEHGVSSDPNITSDGPTEREVNEKLAPAGAATVREVDNGSIDLGERKASGAEDSYGEPGSSYEGKQDPGYSDDTLNAHEEGCYVPVAYENDDLRSIGDIAGSILMSSEETLFSIINAISPGEQCTSEKNQLFDSVKRFLQYCLGEDTIVHLTGSTAYDIDIDYSEGASAHCNSDLDIVLLSNAFGGDPRVILQKVYNELSNMQHVLKERNKCPIWVLADSNIKLVETAKVPIVIIETKNGLLCDISVNTLYPLLHTELFKSYIDEHPMVRPLMRIIKHWLLVRGLPTMKEGGFPSILWMSLFCNSLDATMVNAVSNLELLSSQFGAQAISDNVSVSNLDNAGNHSVDGSVTSSAAHTAVNTGDVATSLDSAESAVAPTATFGAERDGRLAVSSPDFRANTSHPAESAIAFQHRRNTPFNTANYNYAAAAAAGANHRANSQQTNHSSQHVISSNHIASYSHESGAYDESECKEEEEDDEEDYDELNLSETYRDMYTGDWVGGCSIGQLWERMQGGRGDFGILCSLEKCFLNMSKGLSVMDIVSRFPHIKSGSDYGGMSLFCKNIIRLIEMEPNVPYGTWLVYYYELNRAKEYMSLFSKRLEILVTLLAFLRLLCNNSNSLEDLKRLALGIQHTFGYDLSYLWTGGHAAREYNSLYVNNQYNLSINMESDAFDRHLAEMQASNAGVCGVTVSGNLASSVSGGVVGINTASTSADSTLSASMGGNVAPEAEFVHAAGAAGAPSKSGSENADVATILDAYLANVSSLFRIQLRCDDPEIAIKLLIYHMFQQFKSIPNEIFERVQDNVYSIPVAIEPPSPIDEDPDFGHRFECGLWDDSGWYIVVLQDRLCVVKVIKTCIEWEFWWSKDFVSRRDTRSIFHGFVYRQLRLDLKKQTNYSFSTLSVNSPSILVKRGSLVLFNPCDIVCKLHVLKVVKHEQYISPSLYSTDFYTGVKCLYVLPGFEVDRFMCFEQIAHKLKHYVEFRPHVTFCKLCGIVNMKKINTYTENKIPQRKLRNAMYVLCNQKYNNIYNLMQCKHAK</sequence>
<dbReference type="CDD" id="cd05402">
    <property type="entry name" value="NT_PAP_TUTase"/>
    <property type="match status" value="1"/>
</dbReference>
<feature type="region of interest" description="Disordered" evidence="1">
    <location>
        <begin position="43"/>
        <end position="67"/>
    </location>
</feature>
<dbReference type="GO" id="GO:0016779">
    <property type="term" value="F:nucleotidyltransferase activity"/>
    <property type="evidence" value="ECO:0007669"/>
    <property type="project" value="TreeGrafter"/>
</dbReference>